<gene>
    <name evidence="1" type="ORF">AVEN_211719_1</name>
</gene>
<evidence type="ECO:0000313" key="1">
    <source>
        <dbReference type="EMBL" id="GBN70802.1"/>
    </source>
</evidence>
<reference evidence="1 2" key="1">
    <citation type="journal article" date="2019" name="Sci. Rep.">
        <title>Orb-weaving spider Araneus ventricosus genome elucidates the spidroin gene catalogue.</title>
        <authorList>
            <person name="Kono N."/>
            <person name="Nakamura H."/>
            <person name="Ohtoshi R."/>
            <person name="Moran D.A.P."/>
            <person name="Shinohara A."/>
            <person name="Yoshida Y."/>
            <person name="Fujiwara M."/>
            <person name="Mori M."/>
            <person name="Tomita M."/>
            <person name="Arakawa K."/>
        </authorList>
    </citation>
    <scope>NUCLEOTIDE SEQUENCE [LARGE SCALE GENOMIC DNA]</scope>
</reference>
<keyword evidence="2" id="KW-1185">Reference proteome</keyword>
<accession>A0A4Y2R530</accession>
<dbReference type="Proteomes" id="UP000499080">
    <property type="component" value="Unassembled WGS sequence"/>
</dbReference>
<dbReference type="AlphaFoldDB" id="A0A4Y2R530"/>
<protein>
    <submittedName>
        <fullName evidence="1">Uncharacterized protein</fullName>
    </submittedName>
</protein>
<organism evidence="1 2">
    <name type="scientific">Araneus ventricosus</name>
    <name type="common">Orbweaver spider</name>
    <name type="synonym">Epeira ventricosa</name>
    <dbReference type="NCBI Taxonomy" id="182803"/>
    <lineage>
        <taxon>Eukaryota</taxon>
        <taxon>Metazoa</taxon>
        <taxon>Ecdysozoa</taxon>
        <taxon>Arthropoda</taxon>
        <taxon>Chelicerata</taxon>
        <taxon>Arachnida</taxon>
        <taxon>Araneae</taxon>
        <taxon>Araneomorphae</taxon>
        <taxon>Entelegynae</taxon>
        <taxon>Araneoidea</taxon>
        <taxon>Araneidae</taxon>
        <taxon>Araneus</taxon>
    </lineage>
</organism>
<evidence type="ECO:0000313" key="2">
    <source>
        <dbReference type="Proteomes" id="UP000499080"/>
    </source>
</evidence>
<sequence>MATPWNPQTNLLQDPPIPFCSYFYPQGEVGAERRVPPQESTPAAFQHLSPGSRNRALRYSDWSEIQNSAPHHSYSHRFFTLTTGFGVEWTVRECPALSRPFTSQTNCIFWNCIF</sequence>
<name>A0A4Y2R530_ARAVE</name>
<dbReference type="EMBL" id="BGPR01015834">
    <property type="protein sequence ID" value="GBN70802.1"/>
    <property type="molecule type" value="Genomic_DNA"/>
</dbReference>
<comment type="caution">
    <text evidence="1">The sequence shown here is derived from an EMBL/GenBank/DDBJ whole genome shotgun (WGS) entry which is preliminary data.</text>
</comment>
<proteinExistence type="predicted"/>